<evidence type="ECO:0000256" key="3">
    <source>
        <dbReference type="ARBA" id="ARBA00012664"/>
    </source>
</evidence>
<comment type="pathway">
    <text evidence="1 7">Cofactor biosynthesis; riboflavin biosynthesis; riboflavin from 2-hydroxy-3-oxobutyl phosphate and 5-amino-6-(D-ribitylamino)uracil: step 1/2.</text>
</comment>
<dbReference type="STRING" id="431595.K3X570"/>
<dbReference type="VEuPathDB" id="FungiDB:PYU1_G012343"/>
<dbReference type="GO" id="GO:0009349">
    <property type="term" value="C:riboflavin synthase complex"/>
    <property type="evidence" value="ECO:0007669"/>
    <property type="project" value="UniProtKB-UniRule"/>
</dbReference>
<evidence type="ECO:0000256" key="7">
    <source>
        <dbReference type="RuleBase" id="RU003795"/>
    </source>
</evidence>
<feature type="compositionally biased region" description="Polar residues" evidence="8">
    <location>
        <begin position="246"/>
        <end position="260"/>
    </location>
</feature>
<sequence length="278" mass="29474">MATTHADHAPHGPQMAFRPVLVEEPGAIASPKLDGAGLHIGIVSTRQCQDVVDALVTACRAELLLKGVPRANIHELQVSLPFEIPYALKRMLQAAPGRQFFDAVVCIGCMIKGETLGFEFVAEAVTRANMKISMKMKTPVINGVLMCTDAQQAHMCSGKSSDKTRSCNFGVEFAQSAIEMAHVNRNAMRAMVAHCKCNCHGHKDNKNECSCACGCEKCASSAKGCGCSDCQQRQFQQGHEDGKGQASGSKSSVAASTERSLQAGECGECGCMGSSASK</sequence>
<dbReference type="CDD" id="cd09209">
    <property type="entry name" value="Lumazine_synthase-I"/>
    <property type="match status" value="1"/>
</dbReference>
<evidence type="ECO:0000256" key="2">
    <source>
        <dbReference type="ARBA" id="ARBA00007424"/>
    </source>
</evidence>
<reference evidence="10" key="1">
    <citation type="journal article" date="2010" name="Genome Biol.">
        <title>Genome sequence of the necrotrophic plant pathogen Pythium ultimum reveals original pathogenicity mechanisms and effector repertoire.</title>
        <authorList>
            <person name="Levesque C.A."/>
            <person name="Brouwer H."/>
            <person name="Cano L."/>
            <person name="Hamilton J.P."/>
            <person name="Holt C."/>
            <person name="Huitema E."/>
            <person name="Raffaele S."/>
            <person name="Robideau G.P."/>
            <person name="Thines M."/>
            <person name="Win J."/>
            <person name="Zerillo M.M."/>
            <person name="Beakes G.W."/>
            <person name="Boore J.L."/>
            <person name="Busam D."/>
            <person name="Dumas B."/>
            <person name="Ferriera S."/>
            <person name="Fuerstenberg S.I."/>
            <person name="Gachon C.M."/>
            <person name="Gaulin E."/>
            <person name="Govers F."/>
            <person name="Grenville-Briggs L."/>
            <person name="Horner N."/>
            <person name="Hostetler J."/>
            <person name="Jiang R.H."/>
            <person name="Johnson J."/>
            <person name="Krajaejun T."/>
            <person name="Lin H."/>
            <person name="Meijer H.J."/>
            <person name="Moore B."/>
            <person name="Morris P."/>
            <person name="Phuntmart V."/>
            <person name="Puiu D."/>
            <person name="Shetty J."/>
            <person name="Stajich J.E."/>
            <person name="Tripathy S."/>
            <person name="Wawra S."/>
            <person name="van West P."/>
            <person name="Whitty B.R."/>
            <person name="Coutinho P.M."/>
            <person name="Henrissat B."/>
            <person name="Martin F."/>
            <person name="Thomas P.D."/>
            <person name="Tyler B.M."/>
            <person name="De Vries R.P."/>
            <person name="Kamoun S."/>
            <person name="Yandell M."/>
            <person name="Tisserat N."/>
            <person name="Buell C.R."/>
        </authorList>
    </citation>
    <scope>NUCLEOTIDE SEQUENCE</scope>
    <source>
        <strain evidence="10">DAOM:BR144</strain>
    </source>
</reference>
<evidence type="ECO:0000256" key="4">
    <source>
        <dbReference type="ARBA" id="ARBA00022619"/>
    </source>
</evidence>
<dbReference type="Pfam" id="PF00885">
    <property type="entry name" value="DMRL_synthase"/>
    <property type="match status" value="1"/>
</dbReference>
<dbReference type="InterPro" id="IPR034964">
    <property type="entry name" value="LS"/>
</dbReference>
<evidence type="ECO:0000256" key="1">
    <source>
        <dbReference type="ARBA" id="ARBA00004917"/>
    </source>
</evidence>
<dbReference type="UniPathway" id="UPA00275">
    <property type="reaction ID" value="UER00404"/>
</dbReference>
<dbReference type="InParanoid" id="K3X570"/>
<keyword evidence="10" id="KW-1185">Reference proteome</keyword>
<dbReference type="GO" id="GO:0000906">
    <property type="term" value="F:6,7-dimethyl-8-ribityllumazine synthase activity"/>
    <property type="evidence" value="ECO:0007669"/>
    <property type="project" value="UniProtKB-EC"/>
</dbReference>
<dbReference type="HOGENOM" id="CLU_074486_0_0_1"/>
<reference evidence="9" key="3">
    <citation type="submission" date="2015-02" db="UniProtKB">
        <authorList>
            <consortium name="EnsemblProtists"/>
        </authorList>
    </citation>
    <scope>IDENTIFICATION</scope>
    <source>
        <strain evidence="9">DAOM BR144</strain>
    </source>
</reference>
<dbReference type="PANTHER" id="PTHR21058:SF0">
    <property type="entry name" value="6,7-DIMETHYL-8-RIBITYLLUMAZINE SYNTHASE"/>
    <property type="match status" value="1"/>
</dbReference>
<accession>K3X570</accession>
<dbReference type="SUPFAM" id="SSF52121">
    <property type="entry name" value="Lumazine synthase"/>
    <property type="match status" value="1"/>
</dbReference>
<evidence type="ECO:0000256" key="5">
    <source>
        <dbReference type="ARBA" id="ARBA00022679"/>
    </source>
</evidence>
<evidence type="ECO:0000256" key="8">
    <source>
        <dbReference type="SAM" id="MobiDB-lite"/>
    </source>
</evidence>
<dbReference type="InterPro" id="IPR002180">
    <property type="entry name" value="LS/RS"/>
</dbReference>
<feature type="region of interest" description="Disordered" evidence="8">
    <location>
        <begin position="241"/>
        <end position="278"/>
    </location>
</feature>
<protein>
    <recommendedName>
        <fullName evidence="3 7">6,7-dimethyl-8-ribityllumazine synthase</fullName>
        <shortName evidence="7">DMRL synthase</shortName>
        <ecNumber evidence="3 7">2.5.1.78</ecNumber>
    </recommendedName>
</protein>
<evidence type="ECO:0000313" key="10">
    <source>
        <dbReference type="Proteomes" id="UP000019132"/>
    </source>
</evidence>
<evidence type="ECO:0000313" key="9">
    <source>
        <dbReference type="EnsemblProtists" id="PYU1_T012369"/>
    </source>
</evidence>
<name>K3X570_GLOUD</name>
<dbReference type="OMA" id="ANIHELQ"/>
<dbReference type="HAMAP" id="MF_00178">
    <property type="entry name" value="Lumazine_synth"/>
    <property type="match status" value="1"/>
</dbReference>
<dbReference type="EMBL" id="GL376608">
    <property type="status" value="NOT_ANNOTATED_CDS"/>
    <property type="molecule type" value="Genomic_DNA"/>
</dbReference>
<keyword evidence="4 7" id="KW-0686">Riboflavin biosynthesis</keyword>
<dbReference type="PANTHER" id="PTHR21058">
    <property type="entry name" value="6,7-DIMETHYL-8-RIBITYLLUMAZINE SYNTHASE DMRL SYNTHASE LUMAZINE SYNTHASE"/>
    <property type="match status" value="1"/>
</dbReference>
<dbReference type="GO" id="GO:0009231">
    <property type="term" value="P:riboflavin biosynthetic process"/>
    <property type="evidence" value="ECO:0007669"/>
    <property type="project" value="UniProtKB-UniPathway"/>
</dbReference>
<dbReference type="AlphaFoldDB" id="K3X570"/>
<dbReference type="NCBIfam" id="TIGR00114">
    <property type="entry name" value="lumazine-synth"/>
    <property type="match status" value="1"/>
</dbReference>
<comment type="similarity">
    <text evidence="2 7">Belongs to the DMRL synthase family.</text>
</comment>
<dbReference type="EC" id="2.5.1.78" evidence="3 7"/>
<reference evidence="10" key="2">
    <citation type="submission" date="2010-04" db="EMBL/GenBank/DDBJ databases">
        <authorList>
            <person name="Buell R."/>
            <person name="Hamilton J."/>
            <person name="Hostetler J."/>
        </authorList>
    </citation>
    <scope>NUCLEOTIDE SEQUENCE [LARGE SCALE GENOMIC DNA]</scope>
    <source>
        <strain evidence="10">DAOM:BR144</strain>
    </source>
</reference>
<keyword evidence="5 7" id="KW-0808">Transferase</keyword>
<dbReference type="InterPro" id="IPR036467">
    <property type="entry name" value="LS/RS_sf"/>
</dbReference>
<dbReference type="Gene3D" id="3.40.50.960">
    <property type="entry name" value="Lumazine/riboflavin synthase"/>
    <property type="match status" value="1"/>
</dbReference>
<proteinExistence type="inferred from homology"/>
<evidence type="ECO:0000256" key="6">
    <source>
        <dbReference type="ARBA" id="ARBA00048785"/>
    </source>
</evidence>
<comment type="catalytic activity">
    <reaction evidence="6 7">
        <text>(2S)-2-hydroxy-3-oxobutyl phosphate + 5-amino-6-(D-ribitylamino)uracil = 6,7-dimethyl-8-(1-D-ribityl)lumazine + phosphate + 2 H2O + H(+)</text>
        <dbReference type="Rhea" id="RHEA:26152"/>
        <dbReference type="ChEBI" id="CHEBI:15377"/>
        <dbReference type="ChEBI" id="CHEBI:15378"/>
        <dbReference type="ChEBI" id="CHEBI:15934"/>
        <dbReference type="ChEBI" id="CHEBI:43474"/>
        <dbReference type="ChEBI" id="CHEBI:58201"/>
        <dbReference type="ChEBI" id="CHEBI:58830"/>
        <dbReference type="EC" id="2.5.1.78"/>
    </reaction>
</comment>
<dbReference type="eggNOG" id="KOG3243">
    <property type="taxonomic scope" value="Eukaryota"/>
</dbReference>
<dbReference type="EnsemblProtists" id="PYU1_T012369">
    <property type="protein sequence ID" value="PYU1_T012369"/>
    <property type="gene ID" value="PYU1_G012343"/>
</dbReference>
<dbReference type="Proteomes" id="UP000019132">
    <property type="component" value="Unassembled WGS sequence"/>
</dbReference>
<organism evidence="9 10">
    <name type="scientific">Globisporangium ultimum (strain ATCC 200006 / CBS 805.95 / DAOM BR144)</name>
    <name type="common">Pythium ultimum</name>
    <dbReference type="NCBI Taxonomy" id="431595"/>
    <lineage>
        <taxon>Eukaryota</taxon>
        <taxon>Sar</taxon>
        <taxon>Stramenopiles</taxon>
        <taxon>Oomycota</taxon>
        <taxon>Peronosporomycetes</taxon>
        <taxon>Pythiales</taxon>
        <taxon>Pythiaceae</taxon>
        <taxon>Globisporangium</taxon>
    </lineage>
</organism>
<comment type="function">
    <text evidence="7">Catalyzes the formation of 6,7-dimethyl-8-ribityllumazine by condensation of 5-amino-6-(D-ribitylamino)uracil with 3,4-dihydroxy-2-butanone 4-phosphate. This is the penultimate step in the biosynthesis of riboflavin.</text>
</comment>